<reference evidence="2 3" key="1">
    <citation type="submission" date="2018-05" db="EMBL/GenBank/DDBJ databases">
        <title>Vibrio limimaris sp. nov., isolated from marine sediment.</title>
        <authorList>
            <person name="Li C.-M."/>
        </authorList>
    </citation>
    <scope>NUCLEOTIDE SEQUENCE [LARGE SCALE GENOMIC DNA]</scope>
    <source>
        <strain evidence="2 3">E4404</strain>
    </source>
</reference>
<dbReference type="NCBIfam" id="NF003442">
    <property type="entry name" value="PRK04976.1"/>
    <property type="match status" value="1"/>
</dbReference>
<keyword evidence="1" id="KW-0143">Chaperone</keyword>
<comment type="caution">
    <text evidence="2">The sequence shown here is derived from an EMBL/GenBank/DDBJ whole genome shotgun (WGS) entry which is preliminary data.</text>
</comment>
<organism evidence="2 3">
    <name type="scientific">Vibrio albus</name>
    <dbReference type="NCBI Taxonomy" id="2200953"/>
    <lineage>
        <taxon>Bacteria</taxon>
        <taxon>Pseudomonadati</taxon>
        <taxon>Pseudomonadota</taxon>
        <taxon>Gammaproteobacteria</taxon>
        <taxon>Vibrionales</taxon>
        <taxon>Vibrionaceae</taxon>
        <taxon>Vibrio</taxon>
    </lineage>
</organism>
<evidence type="ECO:0000313" key="2">
    <source>
        <dbReference type="EMBL" id="PWI35378.1"/>
    </source>
</evidence>
<dbReference type="Proteomes" id="UP000245362">
    <property type="component" value="Unassembled WGS sequence"/>
</dbReference>
<dbReference type="GO" id="GO:0051259">
    <property type="term" value="P:protein complex oligomerization"/>
    <property type="evidence" value="ECO:0007669"/>
    <property type="project" value="InterPro"/>
</dbReference>
<dbReference type="InterPro" id="IPR036411">
    <property type="entry name" value="TorD-like_sf"/>
</dbReference>
<name>A0A2U3BF12_9VIBR</name>
<dbReference type="Gene3D" id="1.20.120.1820">
    <property type="match status" value="1"/>
</dbReference>
<evidence type="ECO:0000256" key="1">
    <source>
        <dbReference type="ARBA" id="ARBA00023186"/>
    </source>
</evidence>
<protein>
    <submittedName>
        <fullName evidence="2">Molecular chaperone TorD</fullName>
    </submittedName>
</protein>
<dbReference type="AlphaFoldDB" id="A0A2U3BF12"/>
<dbReference type="Pfam" id="PF02613">
    <property type="entry name" value="Nitrate_red_del"/>
    <property type="match status" value="1"/>
</dbReference>
<dbReference type="InterPro" id="IPR050289">
    <property type="entry name" value="TorD/DmsD_chaperones"/>
</dbReference>
<dbReference type="EMBL" id="QFWT01000001">
    <property type="protein sequence ID" value="PWI35378.1"/>
    <property type="molecule type" value="Genomic_DNA"/>
</dbReference>
<keyword evidence="3" id="KW-1185">Reference proteome</keyword>
<accession>A0A2U3BF12</accession>
<dbReference type="Gene3D" id="1.20.1280.20">
    <property type="entry name" value="HscB, C-terminal domain"/>
    <property type="match status" value="1"/>
</dbReference>
<evidence type="ECO:0000313" key="3">
    <source>
        <dbReference type="Proteomes" id="UP000245362"/>
    </source>
</evidence>
<dbReference type="PANTHER" id="PTHR34227">
    <property type="entry name" value="CHAPERONE PROTEIN YCDY"/>
    <property type="match status" value="1"/>
</dbReference>
<dbReference type="SUPFAM" id="SSF89155">
    <property type="entry name" value="TorD-like"/>
    <property type="match status" value="1"/>
</dbReference>
<dbReference type="InterPro" id="IPR036386">
    <property type="entry name" value="HscB_C_sf"/>
</dbReference>
<dbReference type="InterPro" id="IPR020945">
    <property type="entry name" value="DMSO/NO3_reduct_chaperone"/>
</dbReference>
<dbReference type="PANTHER" id="PTHR34227:SF11">
    <property type="entry name" value="CHAPERONE PROTEIN TORD"/>
    <property type="match status" value="1"/>
</dbReference>
<dbReference type="OrthoDB" id="7849731at2"/>
<gene>
    <name evidence="2" type="ORF">DI392_01090</name>
</gene>
<proteinExistence type="predicted"/>
<sequence length="218" mass="25062">MQEIKAFNEQRAEIYWWLSGIFIRPLTPSELNAYHQPEIKAFLSGLGNNKVLKSATNKLIKVIRQIESDPQAHKKLADDFQLLYIRSDHNGPKASPCASAYVDDPTLPARKITELMQQKGIQEDSKFHEPADHLATELDLLSHMIIRSNELEKPEHMDLAFLEQKNFIEDDLLNWLPAFVKRCAEYDSLGFYRHVSDLLLNFCRLDSSYLSAGTSEKK</sequence>